<dbReference type="EMBL" id="WUAV01000005">
    <property type="protein sequence ID" value="KAF1754327.1"/>
    <property type="molecule type" value="Genomic_DNA"/>
</dbReference>
<dbReference type="GeneID" id="9808998"/>
<dbReference type="AlphaFoldDB" id="A0A6A5GGH7"/>
<dbReference type="PANTHER" id="PTHR36942">
    <property type="entry name" value="PROTEIN CBG10268"/>
    <property type="match status" value="1"/>
</dbReference>
<reference evidence="1 2" key="1">
    <citation type="submission" date="2019-12" db="EMBL/GenBank/DDBJ databases">
        <title>Chromosome-level assembly of the Caenorhabditis remanei genome.</title>
        <authorList>
            <person name="Teterina A.A."/>
            <person name="Willis J.H."/>
            <person name="Phillips P.C."/>
        </authorList>
    </citation>
    <scope>NUCLEOTIDE SEQUENCE [LARGE SCALE GENOMIC DNA]</scope>
    <source>
        <strain evidence="1 2">PX506</strain>
        <tissue evidence="1">Whole organism</tissue>
    </source>
</reference>
<comment type="caution">
    <text evidence="1">The sequence shown here is derived from an EMBL/GenBank/DDBJ whole genome shotgun (WGS) entry which is preliminary data.</text>
</comment>
<evidence type="ECO:0000313" key="2">
    <source>
        <dbReference type="Proteomes" id="UP000483820"/>
    </source>
</evidence>
<dbReference type="CTD" id="9808998"/>
<organism evidence="1 2">
    <name type="scientific">Caenorhabditis remanei</name>
    <name type="common">Caenorhabditis vulgaris</name>
    <dbReference type="NCBI Taxonomy" id="31234"/>
    <lineage>
        <taxon>Eukaryota</taxon>
        <taxon>Metazoa</taxon>
        <taxon>Ecdysozoa</taxon>
        <taxon>Nematoda</taxon>
        <taxon>Chromadorea</taxon>
        <taxon>Rhabditida</taxon>
        <taxon>Rhabditina</taxon>
        <taxon>Rhabditomorpha</taxon>
        <taxon>Rhabditoidea</taxon>
        <taxon>Rhabditidae</taxon>
        <taxon>Peloderinae</taxon>
        <taxon>Caenorhabditis</taxon>
    </lineage>
</organism>
<sequence length="166" mass="18092">MSSPDDNENKAPVNDPTKITLAKLIGAAFATTMGTLGKAVLGASQETSRMSPELQKKVEAMYANLTPHNDVFPAAPADGDNVIPTGRLVRCVCTPDCTKELPQPEYRLIGQTEEDARWMVKPNSKMIVPLVTKGNGNPIGINLQLNVMDETGKKTVTKVTFVRRRR</sequence>
<evidence type="ECO:0000313" key="1">
    <source>
        <dbReference type="EMBL" id="KAF1754327.1"/>
    </source>
</evidence>
<name>A0A6A5GGH7_CAERE</name>
<dbReference type="PANTHER" id="PTHR36942:SF1">
    <property type="entry name" value="IMMUNITY PROTEIN 72 OF POLYMORPHIC TOXIN SYSTEM-RELATED"/>
    <property type="match status" value="1"/>
</dbReference>
<proteinExistence type="predicted"/>
<dbReference type="KEGG" id="crq:GCK72_020887"/>
<dbReference type="RefSeq" id="XP_003106610.2">
    <property type="nucleotide sequence ID" value="XM_003106562.2"/>
</dbReference>
<protein>
    <submittedName>
        <fullName evidence="1">Uncharacterized protein</fullName>
    </submittedName>
</protein>
<accession>A0A6A5GGH7</accession>
<gene>
    <name evidence="1" type="ORF">GCK72_020887</name>
</gene>
<dbReference type="Proteomes" id="UP000483820">
    <property type="component" value="Chromosome V"/>
</dbReference>